<keyword evidence="5" id="KW-0238">DNA-binding</keyword>
<dbReference type="InterPro" id="IPR000432">
    <property type="entry name" value="DNA_mismatch_repair_MutS_C"/>
</dbReference>
<dbReference type="InterPro" id="IPR011184">
    <property type="entry name" value="DNA_mismatch_repair_Msh2"/>
</dbReference>
<accession>A0A3L6KXK3</accession>
<dbReference type="Gene3D" id="3.40.1170.10">
    <property type="entry name" value="DNA repair protein MutS, domain I"/>
    <property type="match status" value="1"/>
</dbReference>
<dbReference type="FunFam" id="1.10.1420.10:FF:000044">
    <property type="entry name" value="Putative DNA mismatch repair protein"/>
    <property type="match status" value="1"/>
</dbReference>
<evidence type="ECO:0000256" key="6">
    <source>
        <dbReference type="SAM" id="MobiDB-lite"/>
    </source>
</evidence>
<dbReference type="SMART" id="SM00534">
    <property type="entry name" value="MUTSac"/>
    <property type="match status" value="1"/>
</dbReference>
<dbReference type="Pfam" id="PF05192">
    <property type="entry name" value="MutS_III"/>
    <property type="match status" value="1"/>
</dbReference>
<evidence type="ECO:0000256" key="5">
    <source>
        <dbReference type="ARBA" id="ARBA00023125"/>
    </source>
</evidence>
<dbReference type="EMBL" id="QSBY01000010">
    <property type="protein sequence ID" value="RHW69123.1"/>
    <property type="molecule type" value="Genomic_DNA"/>
</dbReference>
<keyword evidence="2" id="KW-0547">Nucleotide-binding</keyword>
<dbReference type="SMART" id="SM00533">
    <property type="entry name" value="MUTSd"/>
    <property type="match status" value="1"/>
</dbReference>
<dbReference type="Pfam" id="PF00488">
    <property type="entry name" value="MutS_V"/>
    <property type="match status" value="1"/>
</dbReference>
<dbReference type="Gene3D" id="3.40.50.300">
    <property type="entry name" value="P-loop containing nucleotide triphosphate hydrolases"/>
    <property type="match status" value="1"/>
</dbReference>
<reference evidence="8 9" key="1">
    <citation type="submission" date="2018-09" db="EMBL/GenBank/DDBJ databases">
        <title>whole genome sequence of T. equiperdum IVM-t1 strain.</title>
        <authorList>
            <person name="Suganuma K."/>
        </authorList>
    </citation>
    <scope>NUCLEOTIDE SEQUENCE [LARGE SCALE GENOMIC DNA]</scope>
    <source>
        <strain evidence="8 9">IVM-t1</strain>
    </source>
</reference>
<dbReference type="Proteomes" id="UP000266743">
    <property type="component" value="Chromosome 10"/>
</dbReference>
<name>A0A3L6KXK3_9TRYP</name>
<dbReference type="FunFam" id="3.40.1170.10:FF:000015">
    <property type="entry name" value="DNA mismatch repair protein, putative"/>
    <property type="match status" value="1"/>
</dbReference>
<dbReference type="GO" id="GO:0032301">
    <property type="term" value="C:MutSalpha complex"/>
    <property type="evidence" value="ECO:0007669"/>
    <property type="project" value="TreeGrafter"/>
</dbReference>
<dbReference type="InterPro" id="IPR036187">
    <property type="entry name" value="DNA_mismatch_repair_MutS_sf"/>
</dbReference>
<dbReference type="PANTHER" id="PTHR11361">
    <property type="entry name" value="DNA MISMATCH REPAIR PROTEIN MUTS FAMILY MEMBER"/>
    <property type="match status" value="1"/>
</dbReference>
<dbReference type="Pfam" id="PF05190">
    <property type="entry name" value="MutS_IV"/>
    <property type="match status" value="1"/>
</dbReference>
<dbReference type="InterPro" id="IPR045076">
    <property type="entry name" value="MutS"/>
</dbReference>
<evidence type="ECO:0000256" key="3">
    <source>
        <dbReference type="ARBA" id="ARBA00022763"/>
    </source>
</evidence>
<comment type="similarity">
    <text evidence="1">Belongs to the DNA mismatch repair MutS family.</text>
</comment>
<dbReference type="PIRSF" id="PIRSF005813">
    <property type="entry name" value="MSH2"/>
    <property type="match status" value="1"/>
</dbReference>
<dbReference type="GO" id="GO:0005524">
    <property type="term" value="F:ATP binding"/>
    <property type="evidence" value="ECO:0007669"/>
    <property type="project" value="UniProtKB-KW"/>
</dbReference>
<feature type="domain" description="DNA mismatch repair proteins mutS family" evidence="7">
    <location>
        <begin position="771"/>
        <end position="787"/>
    </location>
</feature>
<dbReference type="AlphaFoldDB" id="A0A3L6KXK3"/>
<dbReference type="CDD" id="cd03285">
    <property type="entry name" value="ABC_MSH2_euk"/>
    <property type="match status" value="1"/>
</dbReference>
<dbReference type="GO" id="GO:0030983">
    <property type="term" value="F:mismatched DNA binding"/>
    <property type="evidence" value="ECO:0007669"/>
    <property type="project" value="InterPro"/>
</dbReference>
<dbReference type="PROSITE" id="PS00486">
    <property type="entry name" value="DNA_MISMATCH_REPAIR_2"/>
    <property type="match status" value="1"/>
</dbReference>
<proteinExistence type="inferred from homology"/>
<dbReference type="InterPro" id="IPR036678">
    <property type="entry name" value="MutS_con_dom_sf"/>
</dbReference>
<evidence type="ECO:0000313" key="9">
    <source>
        <dbReference type="Proteomes" id="UP000266743"/>
    </source>
</evidence>
<dbReference type="SUPFAM" id="SSF48334">
    <property type="entry name" value="DNA repair protein MutS, domain III"/>
    <property type="match status" value="1"/>
</dbReference>
<feature type="region of interest" description="Disordered" evidence="6">
    <location>
        <begin position="232"/>
        <end position="261"/>
    </location>
</feature>
<dbReference type="SUPFAM" id="SSF52540">
    <property type="entry name" value="P-loop containing nucleoside triphosphate hydrolases"/>
    <property type="match status" value="1"/>
</dbReference>
<dbReference type="Gene3D" id="1.10.1420.10">
    <property type="match status" value="2"/>
</dbReference>
<dbReference type="GO" id="GO:0140664">
    <property type="term" value="F:ATP-dependent DNA damage sensor activity"/>
    <property type="evidence" value="ECO:0007669"/>
    <property type="project" value="InterPro"/>
</dbReference>
<dbReference type="InterPro" id="IPR032642">
    <property type="entry name" value="Msh2_ATP-bd"/>
</dbReference>
<dbReference type="PANTHER" id="PTHR11361:SF144">
    <property type="entry name" value="MISMATCH REPAIR PROTEIN, PUTATIVE-RELATED"/>
    <property type="match status" value="1"/>
</dbReference>
<comment type="caution">
    <text evidence="8">The sequence shown here is derived from an EMBL/GenBank/DDBJ whole genome shotgun (WGS) entry which is preliminary data.</text>
</comment>
<dbReference type="Gene3D" id="3.30.420.110">
    <property type="entry name" value="MutS, connector domain"/>
    <property type="match status" value="1"/>
</dbReference>
<dbReference type="InterPro" id="IPR027417">
    <property type="entry name" value="P-loop_NTPase"/>
</dbReference>
<organism evidence="8 9">
    <name type="scientific">Trypanosoma brucei equiperdum</name>
    <dbReference type="NCBI Taxonomy" id="630700"/>
    <lineage>
        <taxon>Eukaryota</taxon>
        <taxon>Discoba</taxon>
        <taxon>Euglenozoa</taxon>
        <taxon>Kinetoplastea</taxon>
        <taxon>Metakinetoplastina</taxon>
        <taxon>Trypanosomatida</taxon>
        <taxon>Trypanosomatidae</taxon>
        <taxon>Trypanosoma</taxon>
    </lineage>
</organism>
<dbReference type="FunFam" id="3.40.50.300:FF:002211">
    <property type="entry name" value="DNA mismatch repair protein Msh2, putative"/>
    <property type="match status" value="1"/>
</dbReference>
<evidence type="ECO:0000313" key="8">
    <source>
        <dbReference type="EMBL" id="RHW69123.1"/>
    </source>
</evidence>
<evidence type="ECO:0000256" key="2">
    <source>
        <dbReference type="ARBA" id="ARBA00022741"/>
    </source>
</evidence>
<protein>
    <submittedName>
        <fullName evidence="8">DNA mismatch repair protein MSH2</fullName>
    </submittedName>
</protein>
<evidence type="ECO:0000256" key="4">
    <source>
        <dbReference type="ARBA" id="ARBA00022840"/>
    </source>
</evidence>
<dbReference type="InterPro" id="IPR007696">
    <property type="entry name" value="DNA_mismatch_repair_MutS_core"/>
</dbReference>
<dbReference type="InterPro" id="IPR007861">
    <property type="entry name" value="DNA_mismatch_repair_MutS_clamp"/>
</dbReference>
<gene>
    <name evidence="8" type="primary">MSH2</name>
    <name evidence="8" type="ORF">DPX39_100116700</name>
</gene>
<keyword evidence="3" id="KW-0227">DNA damage</keyword>
<dbReference type="InterPro" id="IPR016151">
    <property type="entry name" value="DNA_mismatch_repair_MutS_N"/>
</dbReference>
<evidence type="ECO:0000259" key="7">
    <source>
        <dbReference type="PROSITE" id="PS00486"/>
    </source>
</evidence>
<dbReference type="GO" id="GO:0006298">
    <property type="term" value="P:mismatch repair"/>
    <property type="evidence" value="ECO:0007669"/>
    <property type="project" value="InterPro"/>
</dbReference>
<sequence>MSDDRDPAVVQAFNGAGGDDTSCLRLFSRASAGCFILGSWASLVAREYVKSTAVLKNWSGVDAVAVNDSITREVIRDCLLRRGVSVEQYDRQTSGGRYVCMRRGSPGHIADFEAMLFAFEDAEIQLMAIGSVVIDDKANRVNGPGGQHVRVGYAALNTTLRTLTYAEYHDTPQLTNLDVLMAQCNLKQLLYSNTDFSMNNTGEKAADSDESREQSDLLRALKQLCERANITLQERGQSNLPHGKQKSRATKRNSTGPNGELLSTLEGILRVPEDRHGLNSFPLASRALESLLESAIDPFDSTNQHTFYLKHVIPSTFMKMDAAAIEALHIIHRKPEARGSMPTSIYSWLNRCTTGMGSRLMQQWLLQPLRSIEDINQRLSLVQIMVESPILRDALITQVLRRCTDMDRLNRKLQRRTVALKDLQSILVFANTVPLAVDVLRTYHGGHDSSLLLKGYVTPLEDISEHLSNLRTLINATVDLSDENTVRINPEFDDDLSFLERQRQNLVKAIEKENHRVLKQCGWTEKQMKCEYHASYGYVFRVPRKDDHQVRTSKEFITVSTAKDGVRFVSGQLSSLSEQYKGITEDYKTRQQVLKKKLVDTVATYLPVLDDAKELLAALDVFAAWALVVKDSSRPMVRPTVRATQSEEVKGNVDNNSDGAILTIVNARHPLVELRQPAFTPNTVQLTNEANALIITGPNMGGKSTFMRSIGVCVALAQAGCFVPADSADIVVRDAIMCRVGATDHLAQGVSTFMVEMLESAAMLNSATQQTLAIVDELGRGTSTYDGFGLAWAIAQEVAVNAKSALLFSTHFHEMTQLAARHTNVRNVHFGADVDTAARTLRFSYQLQPGPCGRSYGLYVAQLAHIPDDVLDSARQKAVELEDFGGDETKNRAQALFSTATPEVVQRVTEYAKRIRELESGEGDGDSREAARRRLCSEIKEDALLSSLVEV</sequence>
<evidence type="ECO:0000256" key="1">
    <source>
        <dbReference type="ARBA" id="ARBA00006271"/>
    </source>
</evidence>
<keyword evidence="4" id="KW-0067">ATP-binding</keyword>